<gene>
    <name evidence="1" type="ORF">C5167_031843</name>
</gene>
<proteinExistence type="predicted"/>
<accession>A0A4Y7K869</accession>
<evidence type="ECO:0000313" key="1">
    <source>
        <dbReference type="EMBL" id="RZC68522.1"/>
    </source>
</evidence>
<dbReference type="EMBL" id="CM010721">
    <property type="protein sequence ID" value="RZC68522.1"/>
    <property type="molecule type" value="Genomic_DNA"/>
</dbReference>
<name>A0A4Y7K869_PAPSO</name>
<dbReference type="Gramene" id="RZC68522">
    <property type="protein sequence ID" value="RZC68522"/>
    <property type="gene ID" value="C5167_031843"/>
</dbReference>
<dbReference type="Proteomes" id="UP000316621">
    <property type="component" value="Chromosome 7"/>
</dbReference>
<evidence type="ECO:0000313" key="2">
    <source>
        <dbReference type="Proteomes" id="UP000316621"/>
    </source>
</evidence>
<sequence>MEVKKRERVVYIDSREIKEARKWGVAVSAIDSARETKSKCATGVGWMYCVQYCKNGGVNSDA</sequence>
<reference evidence="1 2" key="1">
    <citation type="journal article" date="2018" name="Science">
        <title>The opium poppy genome and morphinan production.</title>
        <authorList>
            <person name="Guo L."/>
            <person name="Winzer T."/>
            <person name="Yang X."/>
            <person name="Li Y."/>
            <person name="Ning Z."/>
            <person name="He Z."/>
            <person name="Teodor R."/>
            <person name="Lu Y."/>
            <person name="Bowser T.A."/>
            <person name="Graham I.A."/>
            <person name="Ye K."/>
        </authorList>
    </citation>
    <scope>NUCLEOTIDE SEQUENCE [LARGE SCALE GENOMIC DNA]</scope>
    <source>
        <strain evidence="2">cv. HN1</strain>
        <tissue evidence="1">Leaves</tissue>
    </source>
</reference>
<organism evidence="1 2">
    <name type="scientific">Papaver somniferum</name>
    <name type="common">Opium poppy</name>
    <dbReference type="NCBI Taxonomy" id="3469"/>
    <lineage>
        <taxon>Eukaryota</taxon>
        <taxon>Viridiplantae</taxon>
        <taxon>Streptophyta</taxon>
        <taxon>Embryophyta</taxon>
        <taxon>Tracheophyta</taxon>
        <taxon>Spermatophyta</taxon>
        <taxon>Magnoliopsida</taxon>
        <taxon>Ranunculales</taxon>
        <taxon>Papaveraceae</taxon>
        <taxon>Papaveroideae</taxon>
        <taxon>Papaver</taxon>
    </lineage>
</organism>
<dbReference type="AlphaFoldDB" id="A0A4Y7K869"/>
<keyword evidence="2" id="KW-1185">Reference proteome</keyword>
<protein>
    <submittedName>
        <fullName evidence="1">Uncharacterized protein</fullName>
    </submittedName>
</protein>